<comment type="caution">
    <text evidence="1">The sequence shown here is derived from an EMBL/GenBank/DDBJ whole genome shotgun (WGS) entry which is preliminary data.</text>
</comment>
<name>A0A232EDL0_9HYME</name>
<keyword evidence="2" id="KW-1185">Reference proteome</keyword>
<evidence type="ECO:0000313" key="1">
    <source>
        <dbReference type="EMBL" id="OXU16437.1"/>
    </source>
</evidence>
<organism evidence="1 2">
    <name type="scientific">Trichomalopsis sarcophagae</name>
    <dbReference type="NCBI Taxonomy" id="543379"/>
    <lineage>
        <taxon>Eukaryota</taxon>
        <taxon>Metazoa</taxon>
        <taxon>Ecdysozoa</taxon>
        <taxon>Arthropoda</taxon>
        <taxon>Hexapoda</taxon>
        <taxon>Insecta</taxon>
        <taxon>Pterygota</taxon>
        <taxon>Neoptera</taxon>
        <taxon>Endopterygota</taxon>
        <taxon>Hymenoptera</taxon>
        <taxon>Apocrita</taxon>
        <taxon>Proctotrupomorpha</taxon>
        <taxon>Chalcidoidea</taxon>
        <taxon>Pteromalidae</taxon>
        <taxon>Pteromalinae</taxon>
        <taxon>Trichomalopsis</taxon>
    </lineage>
</organism>
<reference evidence="1 2" key="1">
    <citation type="journal article" date="2017" name="Curr. Biol.">
        <title>The Evolution of Venom by Co-option of Single-Copy Genes.</title>
        <authorList>
            <person name="Martinson E.O."/>
            <person name="Mrinalini"/>
            <person name="Kelkar Y.D."/>
            <person name="Chang C.H."/>
            <person name="Werren J.H."/>
        </authorList>
    </citation>
    <scope>NUCLEOTIDE SEQUENCE [LARGE SCALE GENOMIC DNA]</scope>
    <source>
        <strain evidence="1 2">Alberta</strain>
        <tissue evidence="1">Whole body</tissue>
    </source>
</reference>
<sequence>MGLRLPNCSRKPENIRFSDFNFTYYFCHDTFSCHLLSASVSSKYSHNIMSWTEHREKQY</sequence>
<dbReference type="AlphaFoldDB" id="A0A232EDL0"/>
<dbReference type="Proteomes" id="UP000215335">
    <property type="component" value="Unassembled WGS sequence"/>
</dbReference>
<proteinExistence type="predicted"/>
<evidence type="ECO:0000313" key="2">
    <source>
        <dbReference type="Proteomes" id="UP000215335"/>
    </source>
</evidence>
<dbReference type="EMBL" id="NNAY01006220">
    <property type="protein sequence ID" value="OXU16437.1"/>
    <property type="molecule type" value="Genomic_DNA"/>
</dbReference>
<gene>
    <name evidence="1" type="ORF">TSAR_006896</name>
</gene>
<protein>
    <submittedName>
        <fullName evidence="1">Uncharacterized protein</fullName>
    </submittedName>
</protein>
<accession>A0A232EDL0</accession>